<feature type="domain" description="ABC-2 type transporter transmembrane" evidence="6">
    <location>
        <begin position="77"/>
        <end position="248"/>
    </location>
</feature>
<dbReference type="AlphaFoldDB" id="K0J6L8"/>
<dbReference type="OrthoDB" id="4187110at2"/>
<dbReference type="HOGENOM" id="CLU_091969_0_0_9"/>
<dbReference type="eggNOG" id="COG1668">
    <property type="taxonomic scope" value="Bacteria"/>
</dbReference>
<feature type="transmembrane region" description="Helical" evidence="5">
    <location>
        <begin position="184"/>
        <end position="206"/>
    </location>
</feature>
<feature type="transmembrane region" description="Helical" evidence="5">
    <location>
        <begin position="123"/>
        <end position="141"/>
    </location>
</feature>
<organism evidence="7 8">
    <name type="scientific">Amphibacillus xylanus (strain ATCC 51415 / DSM 6626 / JCM 7361 / LMG 17667 / NBRC 15112 / Ep01)</name>
    <dbReference type="NCBI Taxonomy" id="698758"/>
    <lineage>
        <taxon>Bacteria</taxon>
        <taxon>Bacillati</taxon>
        <taxon>Bacillota</taxon>
        <taxon>Bacilli</taxon>
        <taxon>Bacillales</taxon>
        <taxon>Bacillaceae</taxon>
        <taxon>Amphibacillus</taxon>
    </lineage>
</organism>
<reference evidence="7 8" key="1">
    <citation type="submission" date="2011-01" db="EMBL/GenBank/DDBJ databases">
        <title>Whole genome sequence of Amphibacillus xylinus NBRC 15112.</title>
        <authorList>
            <person name="Nakazawa H."/>
            <person name="Katano Y."/>
            <person name="Nakamura S."/>
            <person name="Sasagawa M."/>
            <person name="Fukada J."/>
            <person name="Arai T."/>
            <person name="Sasakura N."/>
            <person name="Mochizuki D."/>
            <person name="Hosoyama A."/>
            <person name="Harada K."/>
            <person name="Horikawa H."/>
            <person name="Kato Y."/>
            <person name="Harada T."/>
            <person name="Sasaki K."/>
            <person name="Sekiguchi M."/>
            <person name="Hodoyama M."/>
            <person name="Nishiko R."/>
            <person name="Narita H."/>
            <person name="Hanamaki A."/>
            <person name="Hata C."/>
            <person name="Konno Y."/>
            <person name="Niimura Y."/>
            <person name="Yamazaki S."/>
            <person name="Fujita N."/>
        </authorList>
    </citation>
    <scope>NUCLEOTIDE SEQUENCE [LARGE SCALE GENOMIC DNA]</scope>
    <source>
        <strain evidence="8">ATCC 51415 / DSM 6626 / JCM 7361 / LMG 17667 / NBRC 15112 / Ep01</strain>
    </source>
</reference>
<evidence type="ECO:0000256" key="2">
    <source>
        <dbReference type="ARBA" id="ARBA00022692"/>
    </source>
</evidence>
<evidence type="ECO:0000256" key="4">
    <source>
        <dbReference type="ARBA" id="ARBA00023136"/>
    </source>
</evidence>
<gene>
    <name evidence="7" type="ordered locus">AXY_06160</name>
</gene>
<comment type="subcellular location">
    <subcellularLocation>
        <location evidence="1">Membrane</location>
        <topology evidence="1">Multi-pass membrane protein</topology>
    </subcellularLocation>
</comment>
<feature type="transmembrane region" description="Helical" evidence="5">
    <location>
        <begin position="68"/>
        <end position="87"/>
    </location>
</feature>
<name>K0J6L8_AMPXN</name>
<dbReference type="KEGG" id="axl:AXY_06160"/>
<keyword evidence="8" id="KW-1185">Reference proteome</keyword>
<proteinExistence type="predicted"/>
<evidence type="ECO:0000259" key="6">
    <source>
        <dbReference type="Pfam" id="PF12698"/>
    </source>
</evidence>
<evidence type="ECO:0000256" key="5">
    <source>
        <dbReference type="SAM" id="Phobius"/>
    </source>
</evidence>
<keyword evidence="4 5" id="KW-0472">Membrane</keyword>
<accession>K0J6L8</accession>
<evidence type="ECO:0000313" key="8">
    <source>
        <dbReference type="Proteomes" id="UP000006294"/>
    </source>
</evidence>
<keyword evidence="3 5" id="KW-1133">Transmembrane helix</keyword>
<dbReference type="EMBL" id="AP012050">
    <property type="protein sequence ID" value="BAM46748.1"/>
    <property type="molecule type" value="Genomic_DNA"/>
</dbReference>
<dbReference type="InterPro" id="IPR013525">
    <property type="entry name" value="ABC2_TM"/>
</dbReference>
<protein>
    <recommendedName>
        <fullName evidence="6">ABC-2 type transporter transmembrane domain-containing protein</fullName>
    </recommendedName>
</protein>
<dbReference type="Proteomes" id="UP000006294">
    <property type="component" value="Chromosome"/>
</dbReference>
<dbReference type="STRING" id="698758.AXY_06160"/>
<dbReference type="RefSeq" id="WP_015009353.1">
    <property type="nucleotide sequence ID" value="NC_018704.1"/>
</dbReference>
<dbReference type="Pfam" id="PF12698">
    <property type="entry name" value="ABC2_membrane_3"/>
    <property type="match status" value="1"/>
</dbReference>
<feature type="transmembrane region" description="Helical" evidence="5">
    <location>
        <begin position="21"/>
        <end position="42"/>
    </location>
</feature>
<feature type="transmembrane region" description="Helical" evidence="5">
    <location>
        <begin position="230"/>
        <end position="252"/>
    </location>
</feature>
<sequence length="258" mass="29069">MSQFLTVFKKEFMESWRNFSWIWVPIVFILLSIMDPLTYYYLPKIMDAVGGVPEGMAFEIPEIPAPDAVMLALVQISSIGVLIVVLLTMGTIAGERKTGIAELVLVKPVNHVTYILAKWFAKFVLFFIAFTIGMLLNWYYVNLLFGDVGFTELIYLLLFYALWIMFVISLTIFFSTIFKGPGPVAGVTIGTLLSMSVVNGLVNHWLPWFPNQLSTYINEMLYNQSVSTELWGTAGITVGLSAILLICSFIIFKNKKVL</sequence>
<evidence type="ECO:0000256" key="1">
    <source>
        <dbReference type="ARBA" id="ARBA00004141"/>
    </source>
</evidence>
<dbReference type="GO" id="GO:0016020">
    <property type="term" value="C:membrane"/>
    <property type="evidence" value="ECO:0007669"/>
    <property type="project" value="UniProtKB-SubCell"/>
</dbReference>
<evidence type="ECO:0000313" key="7">
    <source>
        <dbReference type="EMBL" id="BAM46748.1"/>
    </source>
</evidence>
<feature type="transmembrane region" description="Helical" evidence="5">
    <location>
        <begin position="153"/>
        <end position="177"/>
    </location>
</feature>
<dbReference type="PANTHER" id="PTHR43471">
    <property type="entry name" value="ABC TRANSPORTER PERMEASE"/>
    <property type="match status" value="1"/>
</dbReference>
<keyword evidence="2 5" id="KW-0812">Transmembrane</keyword>
<dbReference type="GO" id="GO:0140359">
    <property type="term" value="F:ABC-type transporter activity"/>
    <property type="evidence" value="ECO:0007669"/>
    <property type="project" value="InterPro"/>
</dbReference>
<evidence type="ECO:0000256" key="3">
    <source>
        <dbReference type="ARBA" id="ARBA00022989"/>
    </source>
</evidence>